<reference evidence="2" key="1">
    <citation type="submission" date="2020-02" db="EMBL/GenBank/DDBJ databases">
        <authorList>
            <person name="Palmer J.M."/>
        </authorList>
    </citation>
    <scope>NUCLEOTIDE SEQUENCE</scope>
    <source>
        <strain evidence="2">EPUS1.4</strain>
        <tissue evidence="2">Thallus</tissue>
    </source>
</reference>
<keyword evidence="3" id="KW-1185">Reference proteome</keyword>
<gene>
    <name evidence="2" type="ORF">GJ744_011901</name>
</gene>
<feature type="region of interest" description="Disordered" evidence="1">
    <location>
        <begin position="60"/>
        <end position="83"/>
    </location>
</feature>
<evidence type="ECO:0000256" key="1">
    <source>
        <dbReference type="SAM" id="MobiDB-lite"/>
    </source>
</evidence>
<protein>
    <submittedName>
        <fullName evidence="2">Uncharacterized protein</fullName>
    </submittedName>
</protein>
<dbReference type="EMBL" id="JAACFV010000089">
    <property type="protein sequence ID" value="KAF7506328.1"/>
    <property type="molecule type" value="Genomic_DNA"/>
</dbReference>
<dbReference type="Proteomes" id="UP000606974">
    <property type="component" value="Unassembled WGS sequence"/>
</dbReference>
<evidence type="ECO:0000313" key="3">
    <source>
        <dbReference type="Proteomes" id="UP000606974"/>
    </source>
</evidence>
<dbReference type="AlphaFoldDB" id="A0A8H7ABZ1"/>
<name>A0A8H7ABZ1_9EURO</name>
<comment type="caution">
    <text evidence="2">The sequence shown here is derived from an EMBL/GenBank/DDBJ whole genome shotgun (WGS) entry which is preliminary data.</text>
</comment>
<proteinExistence type="predicted"/>
<accession>A0A8H7ABZ1</accession>
<organism evidence="2 3">
    <name type="scientific">Endocarpon pusillum</name>
    <dbReference type="NCBI Taxonomy" id="364733"/>
    <lineage>
        <taxon>Eukaryota</taxon>
        <taxon>Fungi</taxon>
        <taxon>Dikarya</taxon>
        <taxon>Ascomycota</taxon>
        <taxon>Pezizomycotina</taxon>
        <taxon>Eurotiomycetes</taxon>
        <taxon>Chaetothyriomycetidae</taxon>
        <taxon>Verrucariales</taxon>
        <taxon>Verrucariaceae</taxon>
        <taxon>Endocarpon</taxon>
    </lineage>
</organism>
<sequence length="83" mass="9604">MGEGFDGVRKRTEKDTVSKKLRACGGEWKCTSEPELEGKQKTQAEDFKHRKYCEYREHRKHREHRTSLPTTADTATCMADSGR</sequence>
<evidence type="ECO:0000313" key="2">
    <source>
        <dbReference type="EMBL" id="KAF7506328.1"/>
    </source>
</evidence>